<dbReference type="EMBL" id="BAABGA010000091">
    <property type="protein sequence ID" value="GAA4467888.1"/>
    <property type="molecule type" value="Genomic_DNA"/>
</dbReference>
<evidence type="ECO:0000259" key="1">
    <source>
        <dbReference type="PROSITE" id="PS50994"/>
    </source>
</evidence>
<dbReference type="InterPro" id="IPR048020">
    <property type="entry name" value="Transpos_IS3"/>
</dbReference>
<gene>
    <name evidence="2" type="ORF">GCM10023156_58380</name>
</gene>
<sequence>MTDITYLPTAAGWVYLAAVLDLYSRKIVGWSISESLATPLVSDVLRQAIQTRRPDGKQLLHHSDRGCQHTSDDYQQTLRTLGITCSMSRVGCCYDNAVMERFFWLLKHEWTKFDSFADINEARLSVFRYIETFYNTKRIHQTLGYLTPAESETQYETNLAV</sequence>
<dbReference type="SUPFAM" id="SSF53098">
    <property type="entry name" value="Ribonuclease H-like"/>
    <property type="match status" value="1"/>
</dbReference>
<dbReference type="PANTHER" id="PTHR46889:SF4">
    <property type="entry name" value="TRANSPOSASE INSO FOR INSERTION SEQUENCE ELEMENT IS911B-RELATED"/>
    <property type="match status" value="1"/>
</dbReference>
<dbReference type="InterPro" id="IPR050900">
    <property type="entry name" value="Transposase_IS3/IS150/IS904"/>
</dbReference>
<dbReference type="PROSITE" id="PS50994">
    <property type="entry name" value="INTEGRASE"/>
    <property type="match status" value="1"/>
</dbReference>
<dbReference type="InterPro" id="IPR036397">
    <property type="entry name" value="RNaseH_sf"/>
</dbReference>
<keyword evidence="3" id="KW-1185">Reference proteome</keyword>
<dbReference type="PANTHER" id="PTHR46889">
    <property type="entry name" value="TRANSPOSASE INSF FOR INSERTION SEQUENCE IS3B-RELATED"/>
    <property type="match status" value="1"/>
</dbReference>
<dbReference type="Pfam" id="PF00665">
    <property type="entry name" value="rve"/>
    <property type="match status" value="1"/>
</dbReference>
<dbReference type="NCBIfam" id="NF033516">
    <property type="entry name" value="transpos_IS3"/>
    <property type="match status" value="1"/>
</dbReference>
<dbReference type="InterPro" id="IPR012337">
    <property type="entry name" value="RNaseH-like_sf"/>
</dbReference>
<dbReference type="Pfam" id="PF13333">
    <property type="entry name" value="rve_2"/>
    <property type="match status" value="1"/>
</dbReference>
<organism evidence="2 3">
    <name type="scientific">Novipirellula rosea</name>
    <dbReference type="NCBI Taxonomy" id="1031540"/>
    <lineage>
        <taxon>Bacteria</taxon>
        <taxon>Pseudomonadati</taxon>
        <taxon>Planctomycetota</taxon>
        <taxon>Planctomycetia</taxon>
        <taxon>Pirellulales</taxon>
        <taxon>Pirellulaceae</taxon>
        <taxon>Novipirellula</taxon>
    </lineage>
</organism>
<proteinExistence type="predicted"/>
<accession>A0ABP8NMN6</accession>
<evidence type="ECO:0000313" key="2">
    <source>
        <dbReference type="EMBL" id="GAA4467888.1"/>
    </source>
</evidence>
<comment type="caution">
    <text evidence="2">The sequence shown here is derived from an EMBL/GenBank/DDBJ whole genome shotgun (WGS) entry which is preliminary data.</text>
</comment>
<dbReference type="Gene3D" id="3.30.420.10">
    <property type="entry name" value="Ribonuclease H-like superfamily/Ribonuclease H"/>
    <property type="match status" value="1"/>
</dbReference>
<name>A0ABP8NMN6_9BACT</name>
<evidence type="ECO:0000313" key="3">
    <source>
        <dbReference type="Proteomes" id="UP001500840"/>
    </source>
</evidence>
<protein>
    <recommendedName>
        <fullName evidence="1">Integrase catalytic domain-containing protein</fullName>
    </recommendedName>
</protein>
<dbReference type="InterPro" id="IPR001584">
    <property type="entry name" value="Integrase_cat-core"/>
</dbReference>
<feature type="domain" description="Integrase catalytic" evidence="1">
    <location>
        <begin position="1"/>
        <end position="156"/>
    </location>
</feature>
<dbReference type="Proteomes" id="UP001500840">
    <property type="component" value="Unassembled WGS sequence"/>
</dbReference>
<reference evidence="3" key="1">
    <citation type="journal article" date="2019" name="Int. J. Syst. Evol. Microbiol.">
        <title>The Global Catalogue of Microorganisms (GCM) 10K type strain sequencing project: providing services to taxonomists for standard genome sequencing and annotation.</title>
        <authorList>
            <consortium name="The Broad Institute Genomics Platform"/>
            <consortium name="The Broad Institute Genome Sequencing Center for Infectious Disease"/>
            <person name="Wu L."/>
            <person name="Ma J."/>
        </authorList>
    </citation>
    <scope>NUCLEOTIDE SEQUENCE [LARGE SCALE GENOMIC DNA]</scope>
    <source>
        <strain evidence="3">JCM 17759</strain>
    </source>
</reference>